<dbReference type="EMBL" id="JAGHQL010000005">
    <property type="protein sequence ID" value="KAH0545463.1"/>
    <property type="molecule type" value="Genomic_DNA"/>
</dbReference>
<evidence type="ECO:0000256" key="1">
    <source>
        <dbReference type="SAM" id="MobiDB-lite"/>
    </source>
</evidence>
<feature type="transmembrane region" description="Helical" evidence="2">
    <location>
        <begin position="273"/>
        <end position="293"/>
    </location>
</feature>
<keyword evidence="2" id="KW-0812">Transmembrane</keyword>
<dbReference type="PANTHER" id="PTHR34502:SF4">
    <property type="entry name" value="DUF6594 DOMAIN-CONTAINING PROTEIN"/>
    <property type="match status" value="1"/>
</dbReference>
<name>A0A9P8IDB8_9PEZI</name>
<accession>A0A9P8IDB8</accession>
<evidence type="ECO:0000313" key="5">
    <source>
        <dbReference type="Proteomes" id="UP000698800"/>
    </source>
</evidence>
<dbReference type="InterPro" id="IPR046529">
    <property type="entry name" value="DUF6594"/>
</dbReference>
<organism evidence="4 5">
    <name type="scientific">Glutinoglossum americanum</name>
    <dbReference type="NCBI Taxonomy" id="1670608"/>
    <lineage>
        <taxon>Eukaryota</taxon>
        <taxon>Fungi</taxon>
        <taxon>Dikarya</taxon>
        <taxon>Ascomycota</taxon>
        <taxon>Pezizomycotina</taxon>
        <taxon>Geoglossomycetes</taxon>
        <taxon>Geoglossales</taxon>
        <taxon>Geoglossaceae</taxon>
        <taxon>Glutinoglossum</taxon>
    </lineage>
</organism>
<dbReference type="OrthoDB" id="5416037at2759"/>
<comment type="caution">
    <text evidence="4">The sequence shown here is derived from an EMBL/GenBank/DDBJ whole genome shotgun (WGS) entry which is preliminary data.</text>
</comment>
<feature type="transmembrane region" description="Helical" evidence="2">
    <location>
        <begin position="221"/>
        <end position="241"/>
    </location>
</feature>
<gene>
    <name evidence="4" type="ORF">FGG08_000464</name>
</gene>
<dbReference type="AlphaFoldDB" id="A0A9P8IDB8"/>
<feature type="transmembrane region" description="Helical" evidence="2">
    <location>
        <begin position="248"/>
        <end position="267"/>
    </location>
</feature>
<reference evidence="4" key="1">
    <citation type="submission" date="2021-03" db="EMBL/GenBank/DDBJ databases">
        <title>Comparative genomics and phylogenomic investigation of the class Geoglossomycetes provide insights into ecological specialization and systematics.</title>
        <authorList>
            <person name="Melie T."/>
            <person name="Pirro S."/>
            <person name="Miller A.N."/>
            <person name="Quandt A."/>
        </authorList>
    </citation>
    <scope>NUCLEOTIDE SEQUENCE</scope>
    <source>
        <strain evidence="4">GBOQ0MN5Z8</strain>
    </source>
</reference>
<keyword evidence="5" id="KW-1185">Reference proteome</keyword>
<feature type="compositionally biased region" description="Pro residues" evidence="1">
    <location>
        <begin position="7"/>
        <end position="27"/>
    </location>
</feature>
<keyword evidence="2" id="KW-1133">Transmembrane helix</keyword>
<proteinExistence type="predicted"/>
<protein>
    <recommendedName>
        <fullName evidence="3">DUF6594 domain-containing protein</fullName>
    </recommendedName>
</protein>
<evidence type="ECO:0000256" key="2">
    <source>
        <dbReference type="SAM" id="Phobius"/>
    </source>
</evidence>
<dbReference type="PANTHER" id="PTHR34502">
    <property type="entry name" value="DUF6594 DOMAIN-CONTAINING PROTEIN-RELATED"/>
    <property type="match status" value="1"/>
</dbReference>
<sequence length="295" mass="32960">MSSKPPSITPPPSSPQAPPQPVRPFRPTPEQVKDCPIKYTGYRVFSKWVASDQGFLIARKFGALNARVILSLQDEISELEDELDATDEVCSRTTAPNEINNGSFRLDPIPRRLELVRELLPEKLVQYSGPAVHDEDIGYVKQYFDNAAPIDDIEAAYIDFGEDLIPIKPKQRSFLRKYIEPSLLQKGVRRFFQRKPRDYDMINDGLTIWQDDSRVEGLCTAALAVMGLAMLIGPLWILEFVGGTHTKLGIMTGFIALFFAVVHVATTARVFEVLAATAAYSAVLMVFLQLGTLSR</sequence>
<dbReference type="Proteomes" id="UP000698800">
    <property type="component" value="Unassembled WGS sequence"/>
</dbReference>
<keyword evidence="2" id="KW-0472">Membrane</keyword>
<dbReference type="Pfam" id="PF20237">
    <property type="entry name" value="DUF6594"/>
    <property type="match status" value="1"/>
</dbReference>
<feature type="region of interest" description="Disordered" evidence="1">
    <location>
        <begin position="1"/>
        <end position="31"/>
    </location>
</feature>
<evidence type="ECO:0000313" key="4">
    <source>
        <dbReference type="EMBL" id="KAH0545463.1"/>
    </source>
</evidence>
<feature type="domain" description="DUF6594" evidence="3">
    <location>
        <begin position="42"/>
        <end position="285"/>
    </location>
</feature>
<evidence type="ECO:0000259" key="3">
    <source>
        <dbReference type="Pfam" id="PF20237"/>
    </source>
</evidence>